<accession>A0A2U3KY76</accession>
<reference evidence="4" key="1">
    <citation type="submission" date="2018-02" db="EMBL/GenBank/DDBJ databases">
        <authorList>
            <person name="Hausmann B."/>
        </authorList>
    </citation>
    <scope>NUCLEOTIDE SEQUENCE [LARGE SCALE GENOMIC DNA]</scope>
    <source>
        <strain evidence="4">Peat soil MAG SbA1</strain>
    </source>
</reference>
<dbReference type="EMBL" id="OMOD01000149">
    <property type="protein sequence ID" value="SPF44588.1"/>
    <property type="molecule type" value="Genomic_DNA"/>
</dbReference>
<gene>
    <name evidence="3" type="ORF">SBA1_540003</name>
</gene>
<evidence type="ECO:0000313" key="3">
    <source>
        <dbReference type="EMBL" id="SPF44588.1"/>
    </source>
</evidence>
<feature type="transmembrane region" description="Helical" evidence="2">
    <location>
        <begin position="25"/>
        <end position="45"/>
    </location>
</feature>
<name>A0A2U3KY76_9BACT</name>
<dbReference type="PANTHER" id="PTHR34573">
    <property type="entry name" value="VKC DOMAIN-CONTAINING PROTEIN"/>
    <property type="match status" value="1"/>
</dbReference>
<evidence type="ECO:0000256" key="1">
    <source>
        <dbReference type="SAM" id="MobiDB-lite"/>
    </source>
</evidence>
<keyword evidence="2" id="KW-0812">Transmembrane</keyword>
<keyword evidence="2" id="KW-1133">Transmembrane helix</keyword>
<dbReference type="Gene3D" id="3.40.30.10">
    <property type="entry name" value="Glutaredoxin"/>
    <property type="match status" value="1"/>
</dbReference>
<feature type="compositionally biased region" description="Basic and acidic residues" evidence="1">
    <location>
        <begin position="1"/>
        <end position="15"/>
    </location>
</feature>
<organism evidence="3 4">
    <name type="scientific">Candidatus Sulfotelmatobacter kueseliae</name>
    <dbReference type="NCBI Taxonomy" id="2042962"/>
    <lineage>
        <taxon>Bacteria</taxon>
        <taxon>Pseudomonadati</taxon>
        <taxon>Acidobacteriota</taxon>
        <taxon>Terriglobia</taxon>
        <taxon>Terriglobales</taxon>
        <taxon>Candidatus Korobacteraceae</taxon>
        <taxon>Candidatus Sulfotelmatobacter</taxon>
    </lineage>
</organism>
<evidence type="ECO:0000313" key="4">
    <source>
        <dbReference type="Proteomes" id="UP000238701"/>
    </source>
</evidence>
<proteinExistence type="predicted"/>
<dbReference type="AlphaFoldDB" id="A0A2U3KY76"/>
<evidence type="ECO:0000256" key="2">
    <source>
        <dbReference type="SAM" id="Phobius"/>
    </source>
</evidence>
<dbReference type="Proteomes" id="UP000238701">
    <property type="component" value="Unassembled WGS sequence"/>
</dbReference>
<protein>
    <submittedName>
        <fullName evidence="3">Putative Vitamin K epoxide reductase</fullName>
    </submittedName>
</protein>
<dbReference type="OrthoDB" id="185994at2"/>
<feature type="region of interest" description="Disordered" evidence="1">
    <location>
        <begin position="1"/>
        <end position="22"/>
    </location>
</feature>
<sequence length="141" mass="16024">MSEERRKRQQEREDSSEGSGKGQKYLKWGVVILLLVAAFIAGRYYHNHKYDAFAKCLAARQAKMYGLYWCPHCIEQKEEFGTSFRYVPYVECAVKGSRELADECKIAGAKLFPSWQFGMEPPKEGVLSLEALSDKTGCSLP</sequence>
<keyword evidence="2" id="KW-0472">Membrane</keyword>
<dbReference type="PANTHER" id="PTHR34573:SF1">
    <property type="entry name" value="VITAMIN K EPOXIDE REDUCTASE DOMAIN-CONTAINING PROTEIN"/>
    <property type="match status" value="1"/>
</dbReference>